<evidence type="ECO:0000313" key="4">
    <source>
        <dbReference type="EMBL" id="TGY88246.1"/>
    </source>
</evidence>
<keyword evidence="4" id="KW-0378">Hydrolase</keyword>
<feature type="signal peptide" evidence="1">
    <location>
        <begin position="1"/>
        <end position="25"/>
    </location>
</feature>
<evidence type="ECO:0000259" key="2">
    <source>
        <dbReference type="Pfam" id="PF00144"/>
    </source>
</evidence>
<dbReference type="EMBL" id="SRXW01000003">
    <property type="protein sequence ID" value="TGY88246.1"/>
    <property type="molecule type" value="Genomic_DNA"/>
</dbReference>
<keyword evidence="1" id="KW-0732">Signal</keyword>
<organism evidence="4 5">
    <name type="scientific">Marinicauda algicola</name>
    <dbReference type="NCBI Taxonomy" id="2029849"/>
    <lineage>
        <taxon>Bacteria</taxon>
        <taxon>Pseudomonadati</taxon>
        <taxon>Pseudomonadota</taxon>
        <taxon>Alphaproteobacteria</taxon>
        <taxon>Maricaulales</taxon>
        <taxon>Maricaulaceae</taxon>
        <taxon>Marinicauda</taxon>
    </lineage>
</organism>
<sequence length="521" mass="55389">MRNSVFASAPALACAVSAICAPAGAQTSQETAEIDAIVTRAVETFAPVGLSVAVVRGGELVYAQGFGVKHVERGGAVDPDTLFQMASTTKAITAAALGILVDEGLIEWDGRVIDYIPEFRMSDPWVTREFTVRDLLTHRSGLPLGAGDLLHWPDGNGTVEDILAALAHIEPASSFRSEWAYDNILYVVAGEIVTRVTGEPWEDFVQTRIFDAIGAQDCLAMNGRLTARHDFAEPHAREGGLSGVAVPAARDTSRANPAGSGVCSANGLALWTQTLLDEGVAPNGTRILSEETVAELMAPVVPMRTGYTDRTIRGTNLKAYALGWFVQDYHGTLLASHTGAAAGGVSYVGLLPREETGVVILANDQTAAMAAIADSLMLLFTQDEDERPDYISIVEERVASGPAHGGGEAAVEPGPDGPASLPLAAYAGTYEDVWYGTVEIEQRGEGLYMIMSRSPSLHGPLEHVRFNTFVARWATPGLGADAYVTFTLGHDGEVESVAMDTVNPGADFSYNFHDLDLRPVE</sequence>
<dbReference type="GO" id="GO:0016787">
    <property type="term" value="F:hydrolase activity"/>
    <property type="evidence" value="ECO:0007669"/>
    <property type="project" value="UniProtKB-KW"/>
</dbReference>
<proteinExistence type="predicted"/>
<dbReference type="Gene3D" id="3.40.710.10">
    <property type="entry name" value="DD-peptidase/beta-lactamase superfamily"/>
    <property type="match status" value="1"/>
</dbReference>
<gene>
    <name evidence="4" type="ORF">E5163_10495</name>
</gene>
<dbReference type="Pfam" id="PF00144">
    <property type="entry name" value="Beta-lactamase"/>
    <property type="match status" value="1"/>
</dbReference>
<protein>
    <submittedName>
        <fullName evidence="4">Serine hydrolase</fullName>
    </submittedName>
</protein>
<feature type="domain" description="Beta-lactamase-related" evidence="2">
    <location>
        <begin position="38"/>
        <end position="372"/>
    </location>
</feature>
<comment type="caution">
    <text evidence="4">The sequence shown here is derived from an EMBL/GenBank/DDBJ whole genome shotgun (WGS) entry which is preliminary data.</text>
</comment>
<dbReference type="RefSeq" id="WP_135996091.1">
    <property type="nucleotide sequence ID" value="NZ_CP071057.1"/>
</dbReference>
<accession>A0A4S2GYN9</accession>
<keyword evidence="5" id="KW-1185">Reference proteome</keyword>
<feature type="domain" description="Peptidase S12 Pab87-related C-terminal" evidence="3">
    <location>
        <begin position="415"/>
        <end position="518"/>
    </location>
</feature>
<dbReference type="Gene3D" id="2.40.128.600">
    <property type="match status" value="1"/>
</dbReference>
<dbReference type="Pfam" id="PF11954">
    <property type="entry name" value="DUF3471"/>
    <property type="match status" value="1"/>
</dbReference>
<dbReference type="PANTHER" id="PTHR46825:SF15">
    <property type="entry name" value="BETA-LACTAMASE-RELATED DOMAIN-CONTAINING PROTEIN"/>
    <property type="match status" value="1"/>
</dbReference>
<dbReference type="AlphaFoldDB" id="A0A4S2GYN9"/>
<dbReference type="InterPro" id="IPR021860">
    <property type="entry name" value="Peptidase_S12_Pab87-rel_C"/>
</dbReference>
<name>A0A4S2GYN9_9PROT</name>
<dbReference type="PANTHER" id="PTHR46825">
    <property type="entry name" value="D-ALANYL-D-ALANINE-CARBOXYPEPTIDASE/ENDOPEPTIDASE AMPH"/>
    <property type="match status" value="1"/>
</dbReference>
<evidence type="ECO:0000313" key="5">
    <source>
        <dbReference type="Proteomes" id="UP000308054"/>
    </source>
</evidence>
<dbReference type="Proteomes" id="UP000308054">
    <property type="component" value="Unassembled WGS sequence"/>
</dbReference>
<evidence type="ECO:0000256" key="1">
    <source>
        <dbReference type="SAM" id="SignalP"/>
    </source>
</evidence>
<dbReference type="InterPro" id="IPR012338">
    <property type="entry name" value="Beta-lactam/transpept-like"/>
</dbReference>
<evidence type="ECO:0000259" key="3">
    <source>
        <dbReference type="Pfam" id="PF11954"/>
    </source>
</evidence>
<feature type="chain" id="PRO_5020873317" evidence="1">
    <location>
        <begin position="26"/>
        <end position="521"/>
    </location>
</feature>
<dbReference type="SUPFAM" id="SSF56601">
    <property type="entry name" value="beta-lactamase/transpeptidase-like"/>
    <property type="match status" value="1"/>
</dbReference>
<reference evidence="4 5" key="1">
    <citation type="journal article" date="2017" name="Int. J. Syst. Evol. Microbiol.">
        <title>Marinicauda algicola sp. nov., isolated from a marine red alga Rhodosorus marinus.</title>
        <authorList>
            <person name="Jeong S.E."/>
            <person name="Jeon S.H."/>
            <person name="Chun B.H."/>
            <person name="Kim D.W."/>
            <person name="Jeon C.O."/>
        </authorList>
    </citation>
    <scope>NUCLEOTIDE SEQUENCE [LARGE SCALE GENOMIC DNA]</scope>
    <source>
        <strain evidence="4 5">JCM 31718</strain>
    </source>
</reference>
<dbReference type="InterPro" id="IPR050491">
    <property type="entry name" value="AmpC-like"/>
</dbReference>
<dbReference type="InterPro" id="IPR001466">
    <property type="entry name" value="Beta-lactam-related"/>
</dbReference>
<dbReference type="OrthoDB" id="5377981at2"/>